<reference evidence="1 2" key="1">
    <citation type="submission" date="2020-05" db="EMBL/GenBank/DDBJ databases">
        <title>Genomic Encyclopedia of Type Strains, Phase IV (KMG-V): Genome sequencing to study the core and pangenomes of soil and plant-associated prokaryotes.</title>
        <authorList>
            <person name="Whitman W."/>
        </authorList>
    </citation>
    <scope>NUCLEOTIDE SEQUENCE [LARGE SCALE GENOMIC DNA]</scope>
    <source>
        <strain evidence="1 2">C29</strain>
    </source>
</reference>
<proteinExistence type="predicted"/>
<dbReference type="NCBIfam" id="TIGR02270">
    <property type="entry name" value="TIGR02270 family protein"/>
    <property type="match status" value="1"/>
</dbReference>
<protein>
    <submittedName>
        <fullName evidence="1">Uncharacterized protein (TIGR02270 family)</fullName>
    </submittedName>
</protein>
<dbReference type="Proteomes" id="UP001516061">
    <property type="component" value="Unassembled WGS sequence"/>
</dbReference>
<dbReference type="EMBL" id="JABSNM010000009">
    <property type="protein sequence ID" value="NRT56644.1"/>
    <property type="molecule type" value="Genomic_DNA"/>
</dbReference>
<dbReference type="RefSeq" id="WP_173805652.1">
    <property type="nucleotide sequence ID" value="NZ_JABSNM010000009.1"/>
</dbReference>
<name>A0ABX2G323_9BURK</name>
<organism evidence="1 2">
    <name type="scientific">Sphaerotilus uruguayifluvii</name>
    <dbReference type="NCBI Taxonomy" id="2735897"/>
    <lineage>
        <taxon>Bacteria</taxon>
        <taxon>Pseudomonadati</taxon>
        <taxon>Pseudomonadota</taxon>
        <taxon>Betaproteobacteria</taxon>
        <taxon>Burkholderiales</taxon>
        <taxon>Sphaerotilaceae</taxon>
        <taxon>Sphaerotilus</taxon>
    </lineage>
</organism>
<keyword evidence="2" id="KW-1185">Reference proteome</keyword>
<evidence type="ECO:0000313" key="1">
    <source>
        <dbReference type="EMBL" id="NRT56644.1"/>
    </source>
</evidence>
<sequence length="445" mass="47889">MPVPATMDVAGRPAILPVLWSTIEEACWLLQARWAATRAPHTRLRHVRRIDERLMAHLEVLAVAKTTPAGAAGVRQALQSDPGPTAGAIFTGAIQCLEAQDRPGLNGLFAVAALQDVSDEAERGLIGAFGWVAPPALQGTIRVLLASTEPLQRCVALAACAMHRVDPGPALDAACTAEDDALRARAFRVAGEVGRVELLPLLQAAVSRDGEPATLRFWAARSAVLLGGRDPALAWLATLAEGAAPFSDAAAELSLKALDLPTAHHHLRHCAALTKADTPAAAQARRRLIRRCGITGDPHLIPWLIAQMTDLRLTRLAGEAFSMITGADLAWLDLDRKPPAGIDFGPNDDPEDDNVAMDEDDGLPWPDPDKVQAWWQAQQHRFPAGQRFFVGAPPSPAHALKVLRDGYQRQRIAAAQWACLLTPGTKLFPTAAPAWRQQRWLAEMG</sequence>
<gene>
    <name evidence="1" type="ORF">HNQ01_002387</name>
</gene>
<evidence type="ECO:0000313" key="2">
    <source>
        <dbReference type="Proteomes" id="UP001516061"/>
    </source>
</evidence>
<comment type="caution">
    <text evidence="1">The sequence shown here is derived from an EMBL/GenBank/DDBJ whole genome shotgun (WGS) entry which is preliminary data.</text>
</comment>
<accession>A0ABX2G323</accession>
<dbReference type="InterPro" id="IPR011959">
    <property type="entry name" value="CHP02270"/>
</dbReference>